<name>A0A6J7DXZ8_9ZZZZ</name>
<dbReference type="InterPro" id="IPR032678">
    <property type="entry name" value="tRNA-synt_1_cat_dom"/>
</dbReference>
<dbReference type="InterPro" id="IPR014729">
    <property type="entry name" value="Rossmann-like_a/b/a_fold"/>
</dbReference>
<dbReference type="PRINTS" id="PR00983">
    <property type="entry name" value="TRNASYNTHCYS"/>
</dbReference>
<dbReference type="GO" id="GO:0004817">
    <property type="term" value="F:cysteine-tRNA ligase activity"/>
    <property type="evidence" value="ECO:0007669"/>
    <property type="project" value="TreeGrafter"/>
</dbReference>
<dbReference type="EC" id="6.3.1.13" evidence="3"/>
<dbReference type="GO" id="GO:0005829">
    <property type="term" value="C:cytosol"/>
    <property type="evidence" value="ECO:0007669"/>
    <property type="project" value="TreeGrafter"/>
</dbReference>
<gene>
    <name evidence="11" type="ORF">UFOPK3461_00460</name>
</gene>
<dbReference type="GO" id="GO:0035446">
    <property type="term" value="F:cysteine-glucosaminylinositol ligase activity"/>
    <property type="evidence" value="ECO:0007669"/>
    <property type="project" value="UniProtKB-EC"/>
</dbReference>
<dbReference type="SUPFAM" id="SSF52374">
    <property type="entry name" value="Nucleotidylyl transferase"/>
    <property type="match status" value="1"/>
</dbReference>
<comment type="similarity">
    <text evidence="2">Belongs to the class-I aminoacyl-tRNA synthetase family. MshC subfamily.</text>
</comment>
<organism evidence="11">
    <name type="scientific">freshwater metagenome</name>
    <dbReference type="NCBI Taxonomy" id="449393"/>
    <lineage>
        <taxon>unclassified sequences</taxon>
        <taxon>metagenomes</taxon>
        <taxon>ecological metagenomes</taxon>
    </lineage>
</organism>
<dbReference type="InterPro" id="IPR024909">
    <property type="entry name" value="Cys-tRNA/MSH_ligase"/>
</dbReference>
<dbReference type="PANTHER" id="PTHR10890">
    <property type="entry name" value="CYSTEINYL-TRNA SYNTHETASE"/>
    <property type="match status" value="1"/>
</dbReference>
<evidence type="ECO:0000313" key="11">
    <source>
        <dbReference type="EMBL" id="CAB4873404.1"/>
    </source>
</evidence>
<evidence type="ECO:0000256" key="9">
    <source>
        <dbReference type="ARBA" id="ARBA00048350"/>
    </source>
</evidence>
<dbReference type="Gene3D" id="3.40.50.620">
    <property type="entry name" value="HUPs"/>
    <property type="match status" value="1"/>
</dbReference>
<accession>A0A6J7DXZ8</accession>
<evidence type="ECO:0000256" key="6">
    <source>
        <dbReference type="ARBA" id="ARBA00022741"/>
    </source>
</evidence>
<dbReference type="GO" id="GO:0010125">
    <property type="term" value="P:mycothiol biosynthetic process"/>
    <property type="evidence" value="ECO:0007669"/>
    <property type="project" value="InterPro"/>
</dbReference>
<evidence type="ECO:0000256" key="8">
    <source>
        <dbReference type="ARBA" id="ARBA00033376"/>
    </source>
</evidence>
<dbReference type="PANTHER" id="PTHR10890:SF3">
    <property type="entry name" value="CYSTEINE--TRNA LIGASE, CYTOPLASMIC"/>
    <property type="match status" value="1"/>
</dbReference>
<protein>
    <recommendedName>
        <fullName evidence="4">L-cysteine:1D-myo-inositol 2-amino-2-deoxy-alpha-D-glucopyranoside ligase</fullName>
        <ecNumber evidence="3">6.3.1.13</ecNumber>
    </recommendedName>
    <alternativeName>
        <fullName evidence="8">Mycothiol ligase</fullName>
    </alternativeName>
</protein>
<dbReference type="InterPro" id="IPR017812">
    <property type="entry name" value="Mycothiol_ligase_MshC"/>
</dbReference>
<evidence type="ECO:0000256" key="7">
    <source>
        <dbReference type="ARBA" id="ARBA00022840"/>
    </source>
</evidence>
<keyword evidence="6" id="KW-0547">Nucleotide-binding</keyword>
<reference evidence="11" key="1">
    <citation type="submission" date="2020-05" db="EMBL/GenBank/DDBJ databases">
        <authorList>
            <person name="Chiriac C."/>
            <person name="Salcher M."/>
            <person name="Ghai R."/>
            <person name="Kavagutti S V."/>
        </authorList>
    </citation>
    <scope>NUCLEOTIDE SEQUENCE</scope>
</reference>
<dbReference type="GO" id="GO:0006423">
    <property type="term" value="P:cysteinyl-tRNA aminoacylation"/>
    <property type="evidence" value="ECO:0007669"/>
    <property type="project" value="TreeGrafter"/>
</dbReference>
<feature type="domain" description="tRNA synthetases class I catalytic" evidence="10">
    <location>
        <begin position="39"/>
        <end position="340"/>
    </location>
</feature>
<proteinExistence type="inferred from homology"/>
<dbReference type="Pfam" id="PF01406">
    <property type="entry name" value="tRNA-synt_1e"/>
    <property type="match status" value="1"/>
</dbReference>
<evidence type="ECO:0000256" key="5">
    <source>
        <dbReference type="ARBA" id="ARBA00022598"/>
    </source>
</evidence>
<dbReference type="Gene3D" id="1.20.120.640">
    <property type="entry name" value="Anticodon-binding domain of a subclass of class I aminoacyl-tRNA synthetases"/>
    <property type="match status" value="1"/>
</dbReference>
<dbReference type="NCBIfam" id="TIGR03447">
    <property type="entry name" value="mycothiol_MshC"/>
    <property type="match status" value="1"/>
</dbReference>
<evidence type="ECO:0000256" key="1">
    <source>
        <dbReference type="ARBA" id="ARBA00003679"/>
    </source>
</evidence>
<dbReference type="AlphaFoldDB" id="A0A6J7DXZ8"/>
<comment type="catalytic activity">
    <reaction evidence="9">
        <text>1D-myo-inositol 2-amino-2-deoxy-alpha-D-glucopyranoside + L-cysteine + ATP = 1D-myo-inositol 2-(L-cysteinylamino)-2-deoxy-alpha-D-glucopyranoside + AMP + diphosphate + H(+)</text>
        <dbReference type="Rhea" id="RHEA:26176"/>
        <dbReference type="ChEBI" id="CHEBI:15378"/>
        <dbReference type="ChEBI" id="CHEBI:30616"/>
        <dbReference type="ChEBI" id="CHEBI:33019"/>
        <dbReference type="ChEBI" id="CHEBI:35235"/>
        <dbReference type="ChEBI" id="CHEBI:58886"/>
        <dbReference type="ChEBI" id="CHEBI:58887"/>
        <dbReference type="ChEBI" id="CHEBI:456215"/>
        <dbReference type="EC" id="6.3.1.13"/>
    </reaction>
</comment>
<evidence type="ECO:0000259" key="10">
    <source>
        <dbReference type="Pfam" id="PF01406"/>
    </source>
</evidence>
<dbReference type="GO" id="GO:0005524">
    <property type="term" value="F:ATP binding"/>
    <property type="evidence" value="ECO:0007669"/>
    <property type="project" value="UniProtKB-KW"/>
</dbReference>
<keyword evidence="7" id="KW-0067">ATP-binding</keyword>
<dbReference type="EMBL" id="CAFBLW010000025">
    <property type="protein sequence ID" value="CAB4873404.1"/>
    <property type="molecule type" value="Genomic_DNA"/>
</dbReference>
<sequence>MRSWASTYIPPLDSKFAIPQLHLQNTASRSLETLPIQDTYRMYVCGITPYDATHLGHANTYLAFDLVNRFLRARGSKVSYVQNITDIDDPLLERAIRDGVDWKDLATSQIELFRGDMVDLHILPPDHYIGAVEAIPLVLTAIERLSAADATYLVDSDIYFDVHTDKNFGTRSHLSKEKSIEIFAQRGGDPNREGKRDPLDALLWMQQRPNEPGWDSDIGKGRPGWHIECCAIALHYLDPNPESSYSIDIQGGGSDLIFPHHEISAAQSSVMNGKEFSHLYVHAGMIGLNGEKMSKSKGNLIFVSKLIQDGNDPMAIRLALLSHHYQEDFMWTEDVLIEATNLLNKIRIALSREEVPPTDEVINAIVKALSENLDTPTAISHLNKWSDLALSHSQSDAKKMGNPGELSRAIDSFLGIAL</sequence>
<evidence type="ECO:0000256" key="2">
    <source>
        <dbReference type="ARBA" id="ARBA00007723"/>
    </source>
</evidence>
<keyword evidence="5" id="KW-0436">Ligase</keyword>
<comment type="function">
    <text evidence="1">Catalyzes the ATP-dependent condensation of GlcN-Ins and L-cysteine to form L-Cys-GlcN-Ins.</text>
</comment>
<evidence type="ECO:0000256" key="3">
    <source>
        <dbReference type="ARBA" id="ARBA00012088"/>
    </source>
</evidence>
<evidence type="ECO:0000256" key="4">
    <source>
        <dbReference type="ARBA" id="ARBA00020068"/>
    </source>
</evidence>